<reference evidence="1 2" key="1">
    <citation type="submission" date="2019-03" db="EMBL/GenBank/DDBJ databases">
        <title>Genomic Encyclopedia of Archaeal and Bacterial Type Strains, Phase II (KMG-II): from individual species to whole genera.</title>
        <authorList>
            <person name="Goeker M."/>
        </authorList>
    </citation>
    <scope>NUCLEOTIDE SEQUENCE [LARGE SCALE GENOMIC DNA]</scope>
    <source>
        <strain evidence="1 2">DSM 26433</strain>
    </source>
</reference>
<dbReference type="RefSeq" id="WP_132859256.1">
    <property type="nucleotide sequence ID" value="NZ_SMGR01000001.1"/>
</dbReference>
<gene>
    <name evidence="1" type="ORF">BXY66_1243</name>
</gene>
<dbReference type="SUPFAM" id="SSF56059">
    <property type="entry name" value="Glutathione synthetase ATP-binding domain-like"/>
    <property type="match status" value="1"/>
</dbReference>
<evidence type="ECO:0008006" key="3">
    <source>
        <dbReference type="Google" id="ProtNLM"/>
    </source>
</evidence>
<dbReference type="Proteomes" id="UP000295673">
    <property type="component" value="Unassembled WGS sequence"/>
</dbReference>
<keyword evidence="2" id="KW-1185">Reference proteome</keyword>
<sequence length="392" mass="43591">MEPQVRLGVAHLSKLAYSGIDLNTVQMECLTQMLSGNNTSAALMDLSIIAQIHGDPDLGLEFQDKALETHRAFATRRRHDKQPKLLVFAEPKVMGGNTPVEFLLETSDFEVVTFYQLQNSTAADLPKHDLAFCAASTESPTAETFFAKVRELTKDTSAKVLNLPETLVKPERDALQRLFPDVPGLRTAKTALLSRAELLDGVDPIPGQIGAYPNIIRPEGSHAGVGLVKLSSSDDLATYLAQRTEDTFFVSEFMNYADPKDGLFRKQRVVLINGQAFPAHMAVADHWDVWYMNAGMDKSAAKRAEEQAFMDDFDSFRIRHKDALAALNSAFDLEYFGIDCAEDRDGNLVVFEVDNALIVHNMEPEAIYPYKGPHMMKLFKAFEDMLLQSLPG</sequence>
<name>A0A4R1NVA1_9RHOB</name>
<evidence type="ECO:0000313" key="1">
    <source>
        <dbReference type="EMBL" id="TCL09198.1"/>
    </source>
</evidence>
<evidence type="ECO:0000313" key="2">
    <source>
        <dbReference type="Proteomes" id="UP000295673"/>
    </source>
</evidence>
<dbReference type="EMBL" id="SMGR01000001">
    <property type="protein sequence ID" value="TCL09198.1"/>
    <property type="molecule type" value="Genomic_DNA"/>
</dbReference>
<proteinExistence type="predicted"/>
<comment type="caution">
    <text evidence="1">The sequence shown here is derived from an EMBL/GenBank/DDBJ whole genome shotgun (WGS) entry which is preliminary data.</text>
</comment>
<dbReference type="OrthoDB" id="460582at2"/>
<protein>
    <recommendedName>
        <fullName evidence="3">Glutathione synthase/RimK-type ligase-like ATP-grasp enzyme</fullName>
    </recommendedName>
</protein>
<dbReference type="AlphaFoldDB" id="A0A4R1NVA1"/>
<organism evidence="1 2">
    <name type="scientific">Shimia isoporae</name>
    <dbReference type="NCBI Taxonomy" id="647720"/>
    <lineage>
        <taxon>Bacteria</taxon>
        <taxon>Pseudomonadati</taxon>
        <taxon>Pseudomonadota</taxon>
        <taxon>Alphaproteobacteria</taxon>
        <taxon>Rhodobacterales</taxon>
        <taxon>Roseobacteraceae</taxon>
    </lineage>
</organism>
<accession>A0A4R1NVA1</accession>